<evidence type="ECO:0000313" key="3">
    <source>
        <dbReference type="Proteomes" id="UP001168528"/>
    </source>
</evidence>
<dbReference type="Pfam" id="PF03572">
    <property type="entry name" value="Peptidase_S41"/>
    <property type="match status" value="1"/>
</dbReference>
<keyword evidence="3" id="KW-1185">Reference proteome</keyword>
<dbReference type="Gene3D" id="3.90.226.10">
    <property type="entry name" value="2-enoyl-CoA Hydratase, Chain A, domain 1"/>
    <property type="match status" value="1"/>
</dbReference>
<proteinExistence type="predicted"/>
<dbReference type="InterPro" id="IPR029045">
    <property type="entry name" value="ClpP/crotonase-like_dom_sf"/>
</dbReference>
<dbReference type="SUPFAM" id="SSF52096">
    <property type="entry name" value="ClpP/crotonase"/>
    <property type="match status" value="1"/>
</dbReference>
<dbReference type="Proteomes" id="UP001168528">
    <property type="component" value="Unassembled WGS sequence"/>
</dbReference>
<protein>
    <submittedName>
        <fullName evidence="2">S41 family peptidase</fullName>
    </submittedName>
</protein>
<comment type="caution">
    <text evidence="2">The sequence shown here is derived from an EMBL/GenBank/DDBJ whole genome shotgun (WGS) entry which is preliminary data.</text>
</comment>
<evidence type="ECO:0000259" key="1">
    <source>
        <dbReference type="Pfam" id="PF03572"/>
    </source>
</evidence>
<evidence type="ECO:0000313" key="2">
    <source>
        <dbReference type="EMBL" id="MDO1451885.1"/>
    </source>
</evidence>
<accession>A0ABT8RKX6</accession>
<reference evidence="2" key="1">
    <citation type="submission" date="2023-07" db="EMBL/GenBank/DDBJ databases">
        <title>The genome sequence of Rhodocytophaga aerolata KACC 12507.</title>
        <authorList>
            <person name="Zhang X."/>
        </authorList>
    </citation>
    <scope>NUCLEOTIDE SEQUENCE</scope>
    <source>
        <strain evidence="2">KACC 12507</strain>
    </source>
</reference>
<dbReference type="InterPro" id="IPR005151">
    <property type="entry name" value="Tail-specific_protease"/>
</dbReference>
<name>A0ABT8RKX6_9BACT</name>
<organism evidence="2 3">
    <name type="scientific">Rhodocytophaga aerolata</name>
    <dbReference type="NCBI Taxonomy" id="455078"/>
    <lineage>
        <taxon>Bacteria</taxon>
        <taxon>Pseudomonadati</taxon>
        <taxon>Bacteroidota</taxon>
        <taxon>Cytophagia</taxon>
        <taxon>Cytophagales</taxon>
        <taxon>Rhodocytophagaceae</taxon>
        <taxon>Rhodocytophaga</taxon>
    </lineage>
</organism>
<dbReference type="EMBL" id="JAUKPO010000111">
    <property type="protein sequence ID" value="MDO1451885.1"/>
    <property type="molecule type" value="Genomic_DNA"/>
</dbReference>
<gene>
    <name evidence="2" type="ORF">Q0590_36790</name>
</gene>
<feature type="domain" description="Tail specific protease" evidence="1">
    <location>
        <begin position="108"/>
        <end position="295"/>
    </location>
</feature>
<sequence length="312" mass="33459">MSCKKDQEPKATSAQAQAYLDEVIGIMQIYSVNRKTIDWDLFKNKVYTKAQGAQTIADTHPSIQLALTLLGDNHSFYTAATGGIQLFPTTSVHCTDAAPTSVLHPPTIGYIQVPPSGGYDAKGVKYGLFGQEYAQALQDSIKAQDSDQIQAWIIDLRALSLDMFSGLVGIGPILGEGIAGYFMDPDGNYYPWSYEKGAAKSGQSIISSVPNPYVLRNPNPKVAVLTNRLTSSSGEALAIAFIGRPNTRSFGFPTCGLSTANAPMMLSDGARLALTVGVMADRNKKAYGNAVQPDELLPAVTSVQKAIEWLSK</sequence>